<dbReference type="InterPro" id="IPR002716">
    <property type="entry name" value="PIN_dom"/>
</dbReference>
<dbReference type="GO" id="GO:0016787">
    <property type="term" value="F:hydrolase activity"/>
    <property type="evidence" value="ECO:0007669"/>
    <property type="project" value="UniProtKB-KW"/>
</dbReference>
<proteinExistence type="inferred from homology"/>
<name>A0A1H4FT77_9GAMM</name>
<dbReference type="CDD" id="cd18731">
    <property type="entry name" value="PIN_NgFitB-like"/>
    <property type="match status" value="1"/>
</dbReference>
<feature type="domain" description="PIN" evidence="9">
    <location>
        <begin position="2"/>
        <end position="121"/>
    </location>
</feature>
<dbReference type="PANTHER" id="PTHR33653:SF1">
    <property type="entry name" value="RIBONUCLEASE VAPC2"/>
    <property type="match status" value="1"/>
</dbReference>
<evidence type="ECO:0000256" key="4">
    <source>
        <dbReference type="ARBA" id="ARBA00022723"/>
    </source>
</evidence>
<evidence type="ECO:0000256" key="2">
    <source>
        <dbReference type="ARBA" id="ARBA00022649"/>
    </source>
</evidence>
<evidence type="ECO:0000259" key="9">
    <source>
        <dbReference type="Pfam" id="PF01850"/>
    </source>
</evidence>
<dbReference type="Proteomes" id="UP000199397">
    <property type="component" value="Unassembled WGS sequence"/>
</dbReference>
<dbReference type="GO" id="GO:0000287">
    <property type="term" value="F:magnesium ion binding"/>
    <property type="evidence" value="ECO:0007669"/>
    <property type="project" value="UniProtKB-UniRule"/>
</dbReference>
<reference evidence="10 11" key="1">
    <citation type="submission" date="2016-10" db="EMBL/GenBank/DDBJ databases">
        <authorList>
            <person name="de Groot N.N."/>
        </authorList>
    </citation>
    <scope>NUCLEOTIDE SEQUENCE [LARGE SCALE GENOMIC DNA]</scope>
    <source>
        <strain evidence="10 11">DSM 21228</strain>
    </source>
</reference>
<evidence type="ECO:0000256" key="1">
    <source>
        <dbReference type="ARBA" id="ARBA00001946"/>
    </source>
</evidence>
<keyword evidence="6 8" id="KW-0460">Magnesium</keyword>
<comment type="function">
    <text evidence="8">Toxic component of a toxin-antitoxin (TA) system. An RNase.</text>
</comment>
<dbReference type="InterPro" id="IPR029060">
    <property type="entry name" value="PIN-like_dom_sf"/>
</dbReference>
<dbReference type="AlphaFoldDB" id="A0A1H4FT77"/>
<comment type="similarity">
    <text evidence="7 8">Belongs to the PINc/VapC protein family.</text>
</comment>
<sequence>MILLDTNVISELMKAKPEPNVLAWADQQLDTDLYFSAISKGEVEWGIALLADGKRKQHLADAAVEVFAMFEGRCLDYTCHVSPFYVAVALHSKQVGRPMSIEDMLIAAVAQANNAMLATRNVTDFDFLPGLVLVNPWG</sequence>
<dbReference type="EMBL" id="FNQP01000024">
    <property type="protein sequence ID" value="SEB00559.1"/>
    <property type="molecule type" value="Genomic_DNA"/>
</dbReference>
<feature type="binding site" evidence="8">
    <location>
        <position position="103"/>
    </location>
    <ligand>
        <name>Mg(2+)</name>
        <dbReference type="ChEBI" id="CHEBI:18420"/>
    </ligand>
</feature>
<keyword evidence="3 8" id="KW-0540">Nuclease</keyword>
<dbReference type="OrthoDB" id="9804823at2"/>
<evidence type="ECO:0000256" key="5">
    <source>
        <dbReference type="ARBA" id="ARBA00022801"/>
    </source>
</evidence>
<keyword evidence="8" id="KW-0800">Toxin</keyword>
<evidence type="ECO:0000313" key="11">
    <source>
        <dbReference type="Proteomes" id="UP000199397"/>
    </source>
</evidence>
<dbReference type="GO" id="GO:0090729">
    <property type="term" value="F:toxin activity"/>
    <property type="evidence" value="ECO:0007669"/>
    <property type="project" value="UniProtKB-KW"/>
</dbReference>
<protein>
    <recommendedName>
        <fullName evidence="8">Ribonuclease VapC</fullName>
        <shortName evidence="8">RNase VapC</shortName>
        <ecNumber evidence="8">3.1.-.-</ecNumber>
    </recommendedName>
    <alternativeName>
        <fullName evidence="8">Toxin VapC</fullName>
    </alternativeName>
</protein>
<feature type="binding site" evidence="8">
    <location>
        <position position="5"/>
    </location>
    <ligand>
        <name>Mg(2+)</name>
        <dbReference type="ChEBI" id="CHEBI:18420"/>
    </ligand>
</feature>
<dbReference type="InterPro" id="IPR022907">
    <property type="entry name" value="VapC_family"/>
</dbReference>
<dbReference type="RefSeq" id="WP_093070090.1">
    <property type="nucleotide sequence ID" value="NZ_FNQP01000024.1"/>
</dbReference>
<evidence type="ECO:0000256" key="8">
    <source>
        <dbReference type="HAMAP-Rule" id="MF_00265"/>
    </source>
</evidence>
<dbReference type="GO" id="GO:0004540">
    <property type="term" value="F:RNA nuclease activity"/>
    <property type="evidence" value="ECO:0007669"/>
    <property type="project" value="InterPro"/>
</dbReference>
<dbReference type="STRING" id="525918.SAMN05660964_03117"/>
<evidence type="ECO:0000256" key="3">
    <source>
        <dbReference type="ARBA" id="ARBA00022722"/>
    </source>
</evidence>
<keyword evidence="5 8" id="KW-0378">Hydrolase</keyword>
<keyword evidence="4 8" id="KW-0479">Metal-binding</keyword>
<comment type="cofactor">
    <cofactor evidence="1 8">
        <name>Mg(2+)</name>
        <dbReference type="ChEBI" id="CHEBI:18420"/>
    </cofactor>
</comment>
<dbReference type="SUPFAM" id="SSF88723">
    <property type="entry name" value="PIN domain-like"/>
    <property type="match status" value="1"/>
</dbReference>
<evidence type="ECO:0000256" key="6">
    <source>
        <dbReference type="ARBA" id="ARBA00022842"/>
    </source>
</evidence>
<keyword evidence="11" id="KW-1185">Reference proteome</keyword>
<dbReference type="InterPro" id="IPR050556">
    <property type="entry name" value="Type_II_TA_system_RNase"/>
</dbReference>
<keyword evidence="2 8" id="KW-1277">Toxin-antitoxin system</keyword>
<evidence type="ECO:0000256" key="7">
    <source>
        <dbReference type="ARBA" id="ARBA00038093"/>
    </source>
</evidence>
<dbReference type="Pfam" id="PF01850">
    <property type="entry name" value="PIN"/>
    <property type="match status" value="1"/>
</dbReference>
<accession>A0A1H4FT77</accession>
<organism evidence="10 11">
    <name type="scientific">Thiothrix caldifontis</name>
    <dbReference type="NCBI Taxonomy" id="525918"/>
    <lineage>
        <taxon>Bacteria</taxon>
        <taxon>Pseudomonadati</taxon>
        <taxon>Pseudomonadota</taxon>
        <taxon>Gammaproteobacteria</taxon>
        <taxon>Thiotrichales</taxon>
        <taxon>Thiotrichaceae</taxon>
        <taxon>Thiothrix</taxon>
    </lineage>
</organism>
<dbReference type="EC" id="3.1.-.-" evidence="8"/>
<gene>
    <name evidence="8" type="primary">vapC</name>
    <name evidence="10" type="ORF">SAMN05660964_03117</name>
</gene>
<evidence type="ECO:0000313" key="10">
    <source>
        <dbReference type="EMBL" id="SEB00559.1"/>
    </source>
</evidence>
<dbReference type="PANTHER" id="PTHR33653">
    <property type="entry name" value="RIBONUCLEASE VAPC2"/>
    <property type="match status" value="1"/>
</dbReference>
<dbReference type="HAMAP" id="MF_00265">
    <property type="entry name" value="VapC_Nob1"/>
    <property type="match status" value="1"/>
</dbReference>
<dbReference type="Gene3D" id="3.40.50.1010">
    <property type="entry name" value="5'-nuclease"/>
    <property type="match status" value="1"/>
</dbReference>